<name>A0A437GZ52_9SPHN</name>
<dbReference type="OrthoDB" id="9963268at2"/>
<organism evidence="1 2">
    <name type="scientific">Croceicoccus ponticola</name>
    <dbReference type="NCBI Taxonomy" id="2217664"/>
    <lineage>
        <taxon>Bacteria</taxon>
        <taxon>Pseudomonadati</taxon>
        <taxon>Pseudomonadota</taxon>
        <taxon>Alphaproteobacteria</taxon>
        <taxon>Sphingomonadales</taxon>
        <taxon>Erythrobacteraceae</taxon>
        <taxon>Croceicoccus</taxon>
    </lineage>
</organism>
<dbReference type="AlphaFoldDB" id="A0A437GZ52"/>
<proteinExistence type="predicted"/>
<accession>A0A437GZ52</accession>
<reference evidence="1 2" key="1">
    <citation type="submission" date="2018-12" db="EMBL/GenBank/DDBJ databases">
        <title>Croceicoccus ponticola sp. nov., a lipolytic bacterium isolated from seawater.</title>
        <authorList>
            <person name="Yoon J.-H."/>
        </authorList>
    </citation>
    <scope>NUCLEOTIDE SEQUENCE [LARGE SCALE GENOMIC DNA]</scope>
    <source>
        <strain evidence="1 2">GM-16</strain>
    </source>
</reference>
<evidence type="ECO:0000313" key="2">
    <source>
        <dbReference type="Proteomes" id="UP000283003"/>
    </source>
</evidence>
<sequence length="90" mass="9555">MDIETEIGKLAAEAMATQIVLAGLMNAINKSGDEGRAIVASAFRHADLMTELSLATIGKYGGLSQYEKHIAKVVEKLREAVVSDAPRPDG</sequence>
<dbReference type="Proteomes" id="UP000283003">
    <property type="component" value="Unassembled WGS sequence"/>
</dbReference>
<evidence type="ECO:0000313" key="1">
    <source>
        <dbReference type="EMBL" id="RVQ67675.1"/>
    </source>
</evidence>
<comment type="caution">
    <text evidence="1">The sequence shown here is derived from an EMBL/GenBank/DDBJ whole genome shotgun (WGS) entry which is preliminary data.</text>
</comment>
<gene>
    <name evidence="1" type="ORF">EKN06_06980</name>
</gene>
<dbReference type="EMBL" id="RXOL01000002">
    <property type="protein sequence ID" value="RVQ67675.1"/>
    <property type="molecule type" value="Genomic_DNA"/>
</dbReference>
<protein>
    <submittedName>
        <fullName evidence="1">Uncharacterized protein</fullName>
    </submittedName>
</protein>
<keyword evidence="2" id="KW-1185">Reference proteome</keyword>
<dbReference type="RefSeq" id="WP_127612184.1">
    <property type="nucleotide sequence ID" value="NZ_RXOL01000002.1"/>
</dbReference>